<evidence type="ECO:0000313" key="1">
    <source>
        <dbReference type="EMBL" id="MBW91383.1"/>
    </source>
</evidence>
<proteinExistence type="predicted"/>
<reference evidence="1" key="1">
    <citation type="submission" date="2018-02" db="EMBL/GenBank/DDBJ databases">
        <title>Rhizophora mucronata_Transcriptome.</title>
        <authorList>
            <person name="Meera S.P."/>
            <person name="Sreeshan A."/>
            <person name="Augustine A."/>
        </authorList>
    </citation>
    <scope>NUCLEOTIDE SEQUENCE</scope>
    <source>
        <tissue evidence="1">Leaf</tissue>
    </source>
</reference>
<protein>
    <submittedName>
        <fullName evidence="1">Uncharacterized protein</fullName>
    </submittedName>
</protein>
<accession>A0A2P2JD62</accession>
<dbReference type="EMBL" id="GGEC01010900">
    <property type="protein sequence ID" value="MBW91383.1"/>
    <property type="molecule type" value="Transcribed_RNA"/>
</dbReference>
<name>A0A2P2JD62_RHIMU</name>
<sequence length="67" mass="7733">MSTTCMLYTKYIKNNMLSACCVMNPVYIWHPAVLRYTAYQNGTRNRLKIIRDTQIHPMGFTAGSKSK</sequence>
<dbReference type="AlphaFoldDB" id="A0A2P2JD62"/>
<organism evidence="1">
    <name type="scientific">Rhizophora mucronata</name>
    <name type="common">Asiatic mangrove</name>
    <dbReference type="NCBI Taxonomy" id="61149"/>
    <lineage>
        <taxon>Eukaryota</taxon>
        <taxon>Viridiplantae</taxon>
        <taxon>Streptophyta</taxon>
        <taxon>Embryophyta</taxon>
        <taxon>Tracheophyta</taxon>
        <taxon>Spermatophyta</taxon>
        <taxon>Magnoliopsida</taxon>
        <taxon>eudicotyledons</taxon>
        <taxon>Gunneridae</taxon>
        <taxon>Pentapetalae</taxon>
        <taxon>rosids</taxon>
        <taxon>fabids</taxon>
        <taxon>Malpighiales</taxon>
        <taxon>Rhizophoraceae</taxon>
        <taxon>Rhizophora</taxon>
    </lineage>
</organism>